<dbReference type="InterPro" id="IPR025948">
    <property type="entry name" value="HTH-like_dom"/>
</dbReference>
<comment type="caution">
    <text evidence="2">The sequence shown here is derived from an EMBL/GenBank/DDBJ whole genome shotgun (WGS) entry which is preliminary data.</text>
</comment>
<dbReference type="InterPro" id="IPR012337">
    <property type="entry name" value="RNaseH-like_sf"/>
</dbReference>
<evidence type="ECO:0000313" key="2">
    <source>
        <dbReference type="EMBL" id="KKB60826.1"/>
    </source>
</evidence>
<dbReference type="Proteomes" id="UP000033618">
    <property type="component" value="Unassembled WGS sequence"/>
</dbReference>
<keyword evidence="3" id="KW-1185">Reference proteome</keyword>
<dbReference type="AlphaFoldDB" id="A0A0F5JSK8"/>
<proteinExistence type="predicted"/>
<dbReference type="Gene3D" id="3.30.420.10">
    <property type="entry name" value="Ribonuclease H-like superfamily/Ribonuclease H"/>
    <property type="match status" value="1"/>
</dbReference>
<dbReference type="PANTHER" id="PTHR47515:SF2">
    <property type="entry name" value="INTEGRASE CORE DOMAIN PROTEIN"/>
    <property type="match status" value="1"/>
</dbReference>
<protein>
    <submittedName>
        <fullName evidence="2">Transposase</fullName>
    </submittedName>
</protein>
<organism evidence="2 3">
    <name type="scientific">Robbsia andropogonis</name>
    <dbReference type="NCBI Taxonomy" id="28092"/>
    <lineage>
        <taxon>Bacteria</taxon>
        <taxon>Pseudomonadati</taxon>
        <taxon>Pseudomonadota</taxon>
        <taxon>Betaproteobacteria</taxon>
        <taxon>Burkholderiales</taxon>
        <taxon>Burkholderiaceae</taxon>
        <taxon>Robbsia</taxon>
    </lineage>
</organism>
<dbReference type="InterPro" id="IPR001584">
    <property type="entry name" value="Integrase_cat-core"/>
</dbReference>
<dbReference type="GO" id="GO:0015074">
    <property type="term" value="P:DNA integration"/>
    <property type="evidence" value="ECO:0007669"/>
    <property type="project" value="InterPro"/>
</dbReference>
<evidence type="ECO:0000313" key="3">
    <source>
        <dbReference type="Proteomes" id="UP000033618"/>
    </source>
</evidence>
<dbReference type="GO" id="GO:0003676">
    <property type="term" value="F:nucleic acid binding"/>
    <property type="evidence" value="ECO:0007669"/>
    <property type="project" value="InterPro"/>
</dbReference>
<dbReference type="PROSITE" id="PS50994">
    <property type="entry name" value="INTEGRASE"/>
    <property type="match status" value="1"/>
</dbReference>
<feature type="domain" description="Integrase catalytic" evidence="1">
    <location>
        <begin position="93"/>
        <end position="276"/>
    </location>
</feature>
<dbReference type="InterPro" id="IPR048020">
    <property type="entry name" value="Transpos_IS3"/>
</dbReference>
<accession>A0A0F5JSK8</accession>
<feature type="non-terminal residue" evidence="2">
    <location>
        <position position="276"/>
    </location>
</feature>
<sequence length="276" mass="30962">MKQVCDVLGVARSNVSVKRVRTAEWQDGRTAARGDDTPLVAEIQQSVKDLPSYGYRRAWGLMRGERERSQAAPVNHKRVYRVMRAHGLLLQRKPKRPTIIRRHDGRVAADKSNQRWCSDGFEFRCENGEPLRVTFALDCCDREAMSWVATTGGYTGNDVRDVMLAAVAHRFGNVDGVPSAIEWLSDNGSGYIAPETRAFANGIGLTPLTTPVCSPQSNGMAESFVKTMKRDYVAFMPKPDAMTAVQNLALAFEHYNEKHPHSALKYRSPCEFRRKT</sequence>
<dbReference type="InterPro" id="IPR036397">
    <property type="entry name" value="RNaseH_sf"/>
</dbReference>
<evidence type="ECO:0000259" key="1">
    <source>
        <dbReference type="PROSITE" id="PS50994"/>
    </source>
</evidence>
<dbReference type="Pfam" id="PF13276">
    <property type="entry name" value="HTH_21"/>
    <property type="match status" value="1"/>
</dbReference>
<name>A0A0F5JSK8_9BURK</name>
<dbReference type="PANTHER" id="PTHR47515">
    <property type="entry name" value="LOW CALCIUM RESPONSE LOCUS PROTEIN T"/>
    <property type="match status" value="1"/>
</dbReference>
<reference evidence="2 3" key="1">
    <citation type="submission" date="2015-03" db="EMBL/GenBank/DDBJ databases">
        <title>Draft Genome Sequence of Burkholderia andropogonis type strain ICMP2807, isolated from Sorghum bicolor.</title>
        <authorList>
            <person name="Lopes-Santos L."/>
            <person name="Castro D.B."/>
            <person name="Ottoboni L.M."/>
            <person name="Park D."/>
            <person name="Weirc B.S."/>
            <person name="Destefano S.A."/>
        </authorList>
    </citation>
    <scope>NUCLEOTIDE SEQUENCE [LARGE SCALE GENOMIC DNA]</scope>
    <source>
        <strain evidence="2 3">ICMP2807</strain>
    </source>
</reference>
<dbReference type="EMBL" id="LAQU01000178">
    <property type="protein sequence ID" value="KKB60826.1"/>
    <property type="molecule type" value="Genomic_DNA"/>
</dbReference>
<dbReference type="NCBIfam" id="NF033516">
    <property type="entry name" value="transpos_IS3"/>
    <property type="match status" value="1"/>
</dbReference>
<dbReference type="Pfam" id="PF13683">
    <property type="entry name" value="rve_3"/>
    <property type="match status" value="1"/>
</dbReference>
<gene>
    <name evidence="2" type="ORF">WM40_26945</name>
</gene>
<dbReference type="SUPFAM" id="SSF53098">
    <property type="entry name" value="Ribonuclease H-like"/>
    <property type="match status" value="1"/>
</dbReference>
<dbReference type="STRING" id="28092.WM40_26945"/>